<protein>
    <submittedName>
        <fullName evidence="1">Uncharacterized protein</fullName>
    </submittedName>
</protein>
<evidence type="ECO:0000313" key="1">
    <source>
        <dbReference type="EMBL" id="CEO32613.1"/>
    </source>
</evidence>
<name>A0A9P1P8X1_PARSO</name>
<reference evidence="2" key="1">
    <citation type="submission" date="2015-01" db="EMBL/GenBank/DDBJ databases">
        <authorList>
            <person name="Aslett A.Martin."/>
            <person name="De Silva Nishadi"/>
        </authorList>
    </citation>
    <scope>NUCLEOTIDE SEQUENCE [LARGE SCALE GENOMIC DNA]</scope>
    <source>
        <strain evidence="2">UMC4404</strain>
    </source>
</reference>
<proteinExistence type="predicted"/>
<organism evidence="1 2">
    <name type="scientific">Paraclostridium sordellii</name>
    <name type="common">Clostridium sordellii</name>
    <dbReference type="NCBI Taxonomy" id="1505"/>
    <lineage>
        <taxon>Bacteria</taxon>
        <taxon>Bacillati</taxon>
        <taxon>Bacillota</taxon>
        <taxon>Clostridia</taxon>
        <taxon>Peptostreptococcales</taxon>
        <taxon>Peptostreptococcaceae</taxon>
        <taxon>Paraclostridium</taxon>
    </lineage>
</organism>
<dbReference type="EMBL" id="CDNY01000003">
    <property type="protein sequence ID" value="CEO32613.1"/>
    <property type="molecule type" value="Genomic_DNA"/>
</dbReference>
<dbReference type="RefSeq" id="WP_057557468.1">
    <property type="nucleotide sequence ID" value="NZ_CDNY01000003.1"/>
</dbReference>
<dbReference type="Proteomes" id="UP000049685">
    <property type="component" value="Unassembled WGS sequence"/>
</dbReference>
<dbReference type="AlphaFoldDB" id="A0A9P1P8X1"/>
<sequence length="106" mass="11511">MKKLVLVLIIIMLITINLLGCSNSNTTTYSIPKDQGLKVGEDLPSGTYILQAKEDNLPVSVTKKDGTSLISQFITNPTGDKFVEYKIKLPKDATITTGADAILIKK</sequence>
<comment type="caution">
    <text evidence="1">The sequence shown here is derived from an EMBL/GenBank/DDBJ whole genome shotgun (WGS) entry which is preliminary data.</text>
</comment>
<gene>
    <name evidence="1" type="ORF">UMC4404_05931</name>
</gene>
<accession>A0A9P1P8X1</accession>
<evidence type="ECO:0000313" key="2">
    <source>
        <dbReference type="Proteomes" id="UP000049685"/>
    </source>
</evidence>